<protein>
    <submittedName>
        <fullName evidence="2">Uncharacterized protein</fullName>
    </submittedName>
</protein>
<dbReference type="AlphaFoldDB" id="A0A5C6A466"/>
<feature type="compositionally biased region" description="Polar residues" evidence="1">
    <location>
        <begin position="54"/>
        <end position="64"/>
    </location>
</feature>
<organism evidence="2 3">
    <name type="scientific">Stieleria varia</name>
    <dbReference type="NCBI Taxonomy" id="2528005"/>
    <lineage>
        <taxon>Bacteria</taxon>
        <taxon>Pseudomonadati</taxon>
        <taxon>Planctomycetota</taxon>
        <taxon>Planctomycetia</taxon>
        <taxon>Pirellulales</taxon>
        <taxon>Pirellulaceae</taxon>
        <taxon>Stieleria</taxon>
    </lineage>
</organism>
<gene>
    <name evidence="2" type="ORF">Pla52n_58700</name>
</gene>
<reference evidence="2 3" key="1">
    <citation type="submission" date="2019-02" db="EMBL/GenBank/DDBJ databases">
        <title>Deep-cultivation of Planctomycetes and their phenomic and genomic characterization uncovers novel biology.</title>
        <authorList>
            <person name="Wiegand S."/>
            <person name="Jogler M."/>
            <person name="Boedeker C."/>
            <person name="Pinto D."/>
            <person name="Vollmers J."/>
            <person name="Rivas-Marin E."/>
            <person name="Kohn T."/>
            <person name="Peeters S.H."/>
            <person name="Heuer A."/>
            <person name="Rast P."/>
            <person name="Oberbeckmann S."/>
            <person name="Bunk B."/>
            <person name="Jeske O."/>
            <person name="Meyerdierks A."/>
            <person name="Storesund J.E."/>
            <person name="Kallscheuer N."/>
            <person name="Luecker S."/>
            <person name="Lage O.M."/>
            <person name="Pohl T."/>
            <person name="Merkel B.J."/>
            <person name="Hornburger P."/>
            <person name="Mueller R.-W."/>
            <person name="Bruemmer F."/>
            <person name="Labrenz M."/>
            <person name="Spormann A.M."/>
            <person name="Op Den Camp H."/>
            <person name="Overmann J."/>
            <person name="Amann R."/>
            <person name="Jetten M.S.M."/>
            <person name="Mascher T."/>
            <person name="Medema M.H."/>
            <person name="Devos D.P."/>
            <person name="Kaster A.-K."/>
            <person name="Ovreas L."/>
            <person name="Rohde M."/>
            <person name="Galperin M.Y."/>
            <person name="Jogler C."/>
        </authorList>
    </citation>
    <scope>NUCLEOTIDE SEQUENCE [LARGE SCALE GENOMIC DNA]</scope>
    <source>
        <strain evidence="2 3">Pla52n</strain>
    </source>
</reference>
<evidence type="ECO:0000313" key="3">
    <source>
        <dbReference type="Proteomes" id="UP000320176"/>
    </source>
</evidence>
<evidence type="ECO:0000313" key="2">
    <source>
        <dbReference type="EMBL" id="TWT93213.1"/>
    </source>
</evidence>
<dbReference type="Proteomes" id="UP000320176">
    <property type="component" value="Unassembled WGS sequence"/>
</dbReference>
<evidence type="ECO:0000256" key="1">
    <source>
        <dbReference type="SAM" id="MobiDB-lite"/>
    </source>
</evidence>
<name>A0A5C6A466_9BACT</name>
<accession>A0A5C6A466</accession>
<dbReference type="EMBL" id="SJPN01000009">
    <property type="protein sequence ID" value="TWT93213.1"/>
    <property type="molecule type" value="Genomic_DNA"/>
</dbReference>
<feature type="region of interest" description="Disordered" evidence="1">
    <location>
        <begin position="44"/>
        <end position="70"/>
    </location>
</feature>
<comment type="caution">
    <text evidence="2">The sequence shown here is derived from an EMBL/GenBank/DDBJ whole genome shotgun (WGS) entry which is preliminary data.</text>
</comment>
<keyword evidence="3" id="KW-1185">Reference proteome</keyword>
<proteinExistence type="predicted"/>
<sequence>MSRFGDSRGFRDTTVAIATTANSGLLEVWGCGILSLRRSAVTSTKELGGGDSGQEMTQSITPNHRLNPKY</sequence>